<proteinExistence type="predicted"/>
<name>A0ABN9VH44_9DINO</name>
<sequence>MFMNLFMRLFERTLFMHLVVNMVLHSFVIKQFVNLFERILEPVARDWLDDALWLRIGDGLSRLIPVVTTAPPTGCGDCDGRLEVLAFRCELECWICDRGAGRAAPGVSRVATGPPGQVRTRTSVDVDGPASPKQGQRAEAQGEDAACGSPAGAATGEALMLSPGFDEDAPEELRPSETVPNLFFSRKKVMDFIEGLLERKQKYSPHSLEPFAKFMSTHLPDGEPNEHGVFTANISGCLRPFRHRAGAAFPPDFLAYSLLLKNKISYSVIGEANGHACRPLAELPGSSQAGVPFLLLPVIRDNKGMCKELLHIFTTEFETEDASEMIPKQRFFYDLQEVLPNKTKEMWQDLSTVFPAGGQETIVNYRWLLQDDIYVHSPIVYTLRLQHLEECISLSEKLERLTLEVAKGSPKTVTFAAIEDVFSNEPDLEAIQAHVLEGDTEHEWGKFIEAMRVARRLCAEAPGGIAHPWDRAQALKQGEIFHKLYFPELLPEEDEET</sequence>
<evidence type="ECO:0000313" key="2">
    <source>
        <dbReference type="EMBL" id="CAK0872491.1"/>
    </source>
</evidence>
<evidence type="ECO:0000313" key="3">
    <source>
        <dbReference type="Proteomes" id="UP001189429"/>
    </source>
</evidence>
<keyword evidence="3" id="KW-1185">Reference proteome</keyword>
<gene>
    <name evidence="2" type="ORF">PCOR1329_LOCUS57939</name>
</gene>
<dbReference type="EMBL" id="CAUYUJ010017171">
    <property type="protein sequence ID" value="CAK0872491.1"/>
    <property type="molecule type" value="Genomic_DNA"/>
</dbReference>
<reference evidence="2" key="1">
    <citation type="submission" date="2023-10" db="EMBL/GenBank/DDBJ databases">
        <authorList>
            <person name="Chen Y."/>
            <person name="Shah S."/>
            <person name="Dougan E. K."/>
            <person name="Thang M."/>
            <person name="Chan C."/>
        </authorList>
    </citation>
    <scope>NUCLEOTIDE SEQUENCE [LARGE SCALE GENOMIC DNA]</scope>
</reference>
<accession>A0ABN9VH44</accession>
<feature type="region of interest" description="Disordered" evidence="1">
    <location>
        <begin position="104"/>
        <end position="153"/>
    </location>
</feature>
<dbReference type="Proteomes" id="UP001189429">
    <property type="component" value="Unassembled WGS sequence"/>
</dbReference>
<organism evidence="2 3">
    <name type="scientific">Prorocentrum cordatum</name>
    <dbReference type="NCBI Taxonomy" id="2364126"/>
    <lineage>
        <taxon>Eukaryota</taxon>
        <taxon>Sar</taxon>
        <taxon>Alveolata</taxon>
        <taxon>Dinophyceae</taxon>
        <taxon>Prorocentrales</taxon>
        <taxon>Prorocentraceae</taxon>
        <taxon>Prorocentrum</taxon>
    </lineage>
</organism>
<comment type="caution">
    <text evidence="2">The sequence shown here is derived from an EMBL/GenBank/DDBJ whole genome shotgun (WGS) entry which is preliminary data.</text>
</comment>
<protein>
    <submittedName>
        <fullName evidence="2">Uncharacterized protein</fullName>
    </submittedName>
</protein>
<evidence type="ECO:0000256" key="1">
    <source>
        <dbReference type="SAM" id="MobiDB-lite"/>
    </source>
</evidence>